<evidence type="ECO:0000256" key="3">
    <source>
        <dbReference type="ARBA" id="ARBA00022989"/>
    </source>
</evidence>
<evidence type="ECO:0000256" key="2">
    <source>
        <dbReference type="ARBA" id="ARBA00022692"/>
    </source>
</evidence>
<keyword evidence="2 6" id="KW-0812">Transmembrane</keyword>
<evidence type="ECO:0000256" key="6">
    <source>
        <dbReference type="SAM" id="Phobius"/>
    </source>
</evidence>
<dbReference type="Pfam" id="PF03006">
    <property type="entry name" value="HlyIII"/>
    <property type="match status" value="1"/>
</dbReference>
<comment type="subcellular location">
    <subcellularLocation>
        <location evidence="1">Membrane</location>
        <topology evidence="1">Multi-pass membrane protein</topology>
    </subcellularLocation>
</comment>
<feature type="transmembrane region" description="Helical" evidence="6">
    <location>
        <begin position="144"/>
        <end position="164"/>
    </location>
</feature>
<dbReference type="GO" id="GO:0009744">
    <property type="term" value="P:response to sucrose"/>
    <property type="evidence" value="ECO:0007669"/>
    <property type="project" value="UniProtKB-ARBA"/>
</dbReference>
<protein>
    <submittedName>
        <fullName evidence="7">Uncharacterized protein</fullName>
    </submittedName>
</protein>
<proteinExistence type="predicted"/>
<reference evidence="7" key="1">
    <citation type="submission" date="2021-01" db="EMBL/GenBank/DDBJ databases">
        <authorList>
            <person name="Corre E."/>
            <person name="Pelletier E."/>
            <person name="Niang G."/>
            <person name="Scheremetjew M."/>
            <person name="Finn R."/>
            <person name="Kale V."/>
            <person name="Holt S."/>
            <person name="Cochrane G."/>
            <person name="Meng A."/>
            <person name="Brown T."/>
            <person name="Cohen L."/>
        </authorList>
    </citation>
    <scope>NUCLEOTIDE SEQUENCE</scope>
    <source>
        <strain evidence="7">RCC1614</strain>
    </source>
</reference>
<sequence>MGARARRRSNADRRSDGSSNEAGASSQSDDEEPRPPAHRAVSSLRKASSSFGSFEKLHELADWKQVGLHKRYADQALHRPIARGWIHLVVASGVSAIVLSGVLSSVAPAPVVTFVVTTFMLPYWASVGLHWIPWRKRTAHDIALVCDFIGISLGFSGQTASWAGRGWIRSRTFVAAAARLNALCTASLVAVMTVGLLKRKKQPVMLYKRKFRFAVVGANMALLAFAESASIADRRLNVFIQILGKALVPGYFLRCVAVDAKIGRRGWPLPTWDGVWSAHENWHCAILLLHCTQLYAMSRHVGWEVVA</sequence>
<feature type="region of interest" description="Disordered" evidence="5">
    <location>
        <begin position="1"/>
        <end position="39"/>
    </location>
</feature>
<keyword evidence="4 6" id="KW-0472">Membrane</keyword>
<dbReference type="AlphaFoldDB" id="A0A7R9XT39"/>
<feature type="transmembrane region" description="Helical" evidence="6">
    <location>
        <begin position="85"/>
        <end position="103"/>
    </location>
</feature>
<feature type="transmembrane region" description="Helical" evidence="6">
    <location>
        <begin position="109"/>
        <end position="132"/>
    </location>
</feature>
<feature type="transmembrane region" description="Helical" evidence="6">
    <location>
        <begin position="176"/>
        <end position="197"/>
    </location>
</feature>
<organism evidence="7">
    <name type="scientific">Micromonas pusilla</name>
    <name type="common">Picoplanktonic green alga</name>
    <name type="synonym">Chromulina pusilla</name>
    <dbReference type="NCBI Taxonomy" id="38833"/>
    <lineage>
        <taxon>Eukaryota</taxon>
        <taxon>Viridiplantae</taxon>
        <taxon>Chlorophyta</taxon>
        <taxon>Mamiellophyceae</taxon>
        <taxon>Mamiellales</taxon>
        <taxon>Mamiellaceae</taxon>
        <taxon>Micromonas</taxon>
    </lineage>
</organism>
<dbReference type="EMBL" id="HBDY01000860">
    <property type="protein sequence ID" value="CAD8227325.1"/>
    <property type="molecule type" value="Transcribed_RNA"/>
</dbReference>
<keyword evidence="3 6" id="KW-1133">Transmembrane helix</keyword>
<dbReference type="InterPro" id="IPR004254">
    <property type="entry name" value="AdipoR/HlyIII-related"/>
</dbReference>
<feature type="transmembrane region" description="Helical" evidence="6">
    <location>
        <begin position="213"/>
        <end position="232"/>
    </location>
</feature>
<evidence type="ECO:0000256" key="4">
    <source>
        <dbReference type="ARBA" id="ARBA00023136"/>
    </source>
</evidence>
<accession>A0A7R9XT39</accession>
<name>A0A7R9XT39_MICPS</name>
<dbReference type="GO" id="GO:0016020">
    <property type="term" value="C:membrane"/>
    <property type="evidence" value="ECO:0007669"/>
    <property type="project" value="UniProtKB-SubCell"/>
</dbReference>
<gene>
    <name evidence="7" type="ORF">MPUS1402_LOCUS635</name>
</gene>
<evidence type="ECO:0000256" key="5">
    <source>
        <dbReference type="SAM" id="MobiDB-lite"/>
    </source>
</evidence>
<evidence type="ECO:0000256" key="1">
    <source>
        <dbReference type="ARBA" id="ARBA00004141"/>
    </source>
</evidence>
<evidence type="ECO:0000313" key="7">
    <source>
        <dbReference type="EMBL" id="CAD8227325.1"/>
    </source>
</evidence>